<organism evidence="1 2">
    <name type="scientific">Martelella mangrovi</name>
    <dbReference type="NCBI Taxonomy" id="1397477"/>
    <lineage>
        <taxon>Bacteria</taxon>
        <taxon>Pseudomonadati</taxon>
        <taxon>Pseudomonadota</taxon>
        <taxon>Alphaproteobacteria</taxon>
        <taxon>Hyphomicrobiales</taxon>
        <taxon>Aurantimonadaceae</taxon>
        <taxon>Martelella</taxon>
    </lineage>
</organism>
<dbReference type="Proteomes" id="UP001549164">
    <property type="component" value="Unassembled WGS sequence"/>
</dbReference>
<gene>
    <name evidence="1" type="ORF">ABID12_002402</name>
</gene>
<protein>
    <submittedName>
        <fullName evidence="1">Type VI secretion system protein ImpH</fullName>
    </submittedName>
</protein>
<dbReference type="InterPro" id="IPR010732">
    <property type="entry name" value="T6SS_TssG-like"/>
</dbReference>
<accession>A0ABV2IDG9</accession>
<proteinExistence type="predicted"/>
<dbReference type="Pfam" id="PF06996">
    <property type="entry name" value="T6SS_TssG"/>
    <property type="match status" value="1"/>
</dbReference>
<keyword evidence="2" id="KW-1185">Reference proteome</keyword>
<evidence type="ECO:0000313" key="1">
    <source>
        <dbReference type="EMBL" id="MET3600453.1"/>
    </source>
</evidence>
<dbReference type="PANTHER" id="PTHR35564">
    <property type="match status" value="1"/>
</dbReference>
<name>A0ABV2IDG9_9HYPH</name>
<dbReference type="RefSeq" id="WP_354434383.1">
    <property type="nucleotide sequence ID" value="NZ_JBEPLY010000007.1"/>
</dbReference>
<dbReference type="EMBL" id="JBEPLY010000007">
    <property type="protein sequence ID" value="MET3600453.1"/>
    <property type="molecule type" value="Genomic_DNA"/>
</dbReference>
<comment type="caution">
    <text evidence="1">The sequence shown here is derived from an EMBL/GenBank/DDBJ whole genome shotgun (WGS) entry which is preliminary data.</text>
</comment>
<dbReference type="NCBIfam" id="TIGR03347">
    <property type="entry name" value="VI_chp_1"/>
    <property type="match status" value="1"/>
</dbReference>
<reference evidence="1 2" key="1">
    <citation type="submission" date="2024-06" db="EMBL/GenBank/DDBJ databases">
        <title>Genomic Encyclopedia of Type Strains, Phase IV (KMG-IV): sequencing the most valuable type-strain genomes for metagenomic binning, comparative biology and taxonomic classification.</title>
        <authorList>
            <person name="Goeker M."/>
        </authorList>
    </citation>
    <scope>NUCLEOTIDE SEQUENCE [LARGE SCALE GENOMIC DNA]</scope>
    <source>
        <strain evidence="1 2">DSM 28102</strain>
    </source>
</reference>
<evidence type="ECO:0000313" key="2">
    <source>
        <dbReference type="Proteomes" id="UP001549164"/>
    </source>
</evidence>
<dbReference type="PANTHER" id="PTHR35564:SF3">
    <property type="entry name" value="TYPE VI SECRETION SYSTEM BASEPLATE SUBUNIT TSSG"/>
    <property type="match status" value="1"/>
</dbReference>
<sequence>MASEDRPAADHLTDLLVRDARAWSFFQAVEQTQRVYDDGTEVGTHLLPTDEKIVFGVDSRLGFPVSDINDIVREEKLPEDDRDVDDRDKAVPTNDLERLRMEVTFLGLHGAGSPLPSYYQETIARYDAEGSLLKGFFDFFHNRLVGLMHRTMRKYRYYVRYRPAATDSFSQAMFCIFGLADREAREQSPINWARLLTFTGLLASRNRSPQVVSSVVSHAFFHPDVEVEEWVRRKVDIPAEQQFSLGRLNSVLGESAVIGERVPDIASKFNVYLKNLGFERFQEFLPRGSSHQALKQLIEFMLRDQHAYDIKLGLAAGEAKPLCLHGREEISSDEVDGYRSHLGWSSFLGTGEASRRDVRVTGRL</sequence>